<dbReference type="PRINTS" id="PR00706">
    <property type="entry name" value="PYROGLUPTASE"/>
</dbReference>
<name>A7HLR5_FERNB</name>
<dbReference type="GO" id="GO:0006508">
    <property type="term" value="P:proteolysis"/>
    <property type="evidence" value="ECO:0007669"/>
    <property type="project" value="UniProtKB-KW"/>
</dbReference>
<dbReference type="MEROPS" id="C15.001"/>
<dbReference type="Gene3D" id="3.40.630.20">
    <property type="entry name" value="Peptidase C15, pyroglutamyl peptidase I-like"/>
    <property type="match status" value="1"/>
</dbReference>
<dbReference type="KEGG" id="fno:Fnod_0998"/>
<keyword evidence="4" id="KW-0645">Protease</keyword>
<evidence type="ECO:0000256" key="8">
    <source>
        <dbReference type="ARBA" id="ARBA00031559"/>
    </source>
</evidence>
<evidence type="ECO:0000256" key="6">
    <source>
        <dbReference type="ARBA" id="ARBA00022807"/>
    </source>
</evidence>
<dbReference type="EMBL" id="CP000771">
    <property type="protein sequence ID" value="ABS60848.1"/>
    <property type="molecule type" value="Genomic_DNA"/>
</dbReference>
<evidence type="ECO:0000313" key="10">
    <source>
        <dbReference type="Proteomes" id="UP000002415"/>
    </source>
</evidence>
<dbReference type="InterPro" id="IPR016125">
    <property type="entry name" value="Peptidase_C15-like"/>
</dbReference>
<keyword evidence="10" id="KW-1185">Reference proteome</keyword>
<protein>
    <recommendedName>
        <fullName evidence="2">Pyrrolidone-carboxylate peptidase</fullName>
    </recommendedName>
    <alternativeName>
        <fullName evidence="7">5-oxoprolyl-peptidase</fullName>
    </alternativeName>
    <alternativeName>
        <fullName evidence="8">Pyroglutamyl-peptidase I</fullName>
    </alternativeName>
</protein>
<reference evidence="9 10" key="2">
    <citation type="journal article" date="2009" name="Proc. Natl. Acad. Sci. U.S.A.">
        <title>On the chimeric nature, thermophilic origin, and phylogenetic placement of the Thermotogales.</title>
        <authorList>
            <person name="Zhaxybayeva O."/>
            <person name="Swithers K.S."/>
            <person name="Lapierre P."/>
            <person name="Fournier G.P."/>
            <person name="Bickhart D.M."/>
            <person name="DeBoy R.T."/>
            <person name="Nelson K.E."/>
            <person name="Nesbo C.L."/>
            <person name="Doolittle W.F."/>
            <person name="Gogarten J.P."/>
            <person name="Noll K.M."/>
        </authorList>
    </citation>
    <scope>NUCLEOTIDE SEQUENCE [LARGE SCALE GENOMIC DNA]</scope>
    <source>
        <strain evidence="10">ATCC 35602 / DSM 5306 / Rt17-B1</strain>
    </source>
</reference>
<dbReference type="PIRSF" id="PIRSF015592">
    <property type="entry name" value="Prld-crbxl_pptds"/>
    <property type="match status" value="1"/>
</dbReference>
<dbReference type="Proteomes" id="UP000002415">
    <property type="component" value="Chromosome"/>
</dbReference>
<dbReference type="InterPro" id="IPR036440">
    <property type="entry name" value="Peptidase_C15-like_sf"/>
</dbReference>
<keyword evidence="3" id="KW-0963">Cytoplasm</keyword>
<comment type="similarity">
    <text evidence="1">Belongs to the peptidase C15 family.</text>
</comment>
<dbReference type="eggNOG" id="COG2039">
    <property type="taxonomic scope" value="Bacteria"/>
</dbReference>
<dbReference type="GO" id="GO:0005829">
    <property type="term" value="C:cytosol"/>
    <property type="evidence" value="ECO:0007669"/>
    <property type="project" value="InterPro"/>
</dbReference>
<dbReference type="STRING" id="381764.Fnod_0998"/>
<evidence type="ECO:0000256" key="1">
    <source>
        <dbReference type="ARBA" id="ARBA00006641"/>
    </source>
</evidence>
<evidence type="ECO:0000256" key="2">
    <source>
        <dbReference type="ARBA" id="ARBA00019191"/>
    </source>
</evidence>
<keyword evidence="5 9" id="KW-0378">Hydrolase</keyword>
<dbReference type="CDD" id="cd00501">
    <property type="entry name" value="Peptidase_C15"/>
    <property type="match status" value="1"/>
</dbReference>
<evidence type="ECO:0000313" key="9">
    <source>
        <dbReference type="EMBL" id="ABS60848.1"/>
    </source>
</evidence>
<dbReference type="AlphaFoldDB" id="A7HLR5"/>
<evidence type="ECO:0000256" key="3">
    <source>
        <dbReference type="ARBA" id="ARBA00022490"/>
    </source>
</evidence>
<dbReference type="RefSeq" id="WP_011994163.1">
    <property type="nucleotide sequence ID" value="NC_009718.1"/>
</dbReference>
<evidence type="ECO:0000256" key="7">
    <source>
        <dbReference type="ARBA" id="ARBA00030836"/>
    </source>
</evidence>
<sequence>MKDKLFVLITGFEKFGGEKINPSENIIKKIRKKKFDNVLIDTIVLPVSYEKSIKILEEYYSKNQVDVAIHLGQAGGRATINLERVAINLMDSIHPDNDNVTLSDKKIIEDGNDAYMTKIKIKELAEFLNKKNIPTSISYTAGQYICNEVYYFSLYNSEKSSNPKFSLFIHVPFLPQQVSEKYPKNDKLPSMPIQLQFKAVMEVIKNIHKFI</sequence>
<evidence type="ECO:0000256" key="5">
    <source>
        <dbReference type="ARBA" id="ARBA00022801"/>
    </source>
</evidence>
<organism evidence="9 10">
    <name type="scientific">Fervidobacterium nodosum (strain ATCC 35602 / DSM 5306 / Rt17-B1)</name>
    <dbReference type="NCBI Taxonomy" id="381764"/>
    <lineage>
        <taxon>Bacteria</taxon>
        <taxon>Thermotogati</taxon>
        <taxon>Thermotogota</taxon>
        <taxon>Thermotogae</taxon>
        <taxon>Thermotogales</taxon>
        <taxon>Fervidobacteriaceae</taxon>
        <taxon>Fervidobacterium</taxon>
    </lineage>
</organism>
<dbReference type="GO" id="GO:0016920">
    <property type="term" value="F:pyroglutamyl-peptidase activity"/>
    <property type="evidence" value="ECO:0007669"/>
    <property type="project" value="InterPro"/>
</dbReference>
<reference evidence="9 10" key="1">
    <citation type="submission" date="2007-07" db="EMBL/GenBank/DDBJ databases">
        <title>Complete sequence of Fervidobacterium nodosum Rt17-B1.</title>
        <authorList>
            <consortium name="US DOE Joint Genome Institute"/>
            <person name="Copeland A."/>
            <person name="Lucas S."/>
            <person name="Lapidus A."/>
            <person name="Barry K."/>
            <person name="Glavina del Rio T."/>
            <person name="Dalin E."/>
            <person name="Tice H."/>
            <person name="Pitluck S."/>
            <person name="Saunders E."/>
            <person name="Brettin T."/>
            <person name="Bruce D."/>
            <person name="Detter J.C."/>
            <person name="Han C."/>
            <person name="Schmutz J."/>
            <person name="Larimer F."/>
            <person name="Land M."/>
            <person name="Hauser L."/>
            <person name="Kyrpides N."/>
            <person name="Mikhailova N."/>
            <person name="Nelson K."/>
            <person name="Gogarten J.P."/>
            <person name="Noll K."/>
            <person name="Richardson P."/>
        </authorList>
    </citation>
    <scope>NUCLEOTIDE SEQUENCE [LARGE SCALE GENOMIC DNA]</scope>
    <source>
        <strain evidence="10">ATCC 35602 / DSM 5306 / Rt17-B1</strain>
    </source>
</reference>
<accession>A7HLR5</accession>
<dbReference type="PANTHER" id="PTHR23402">
    <property type="entry name" value="PROTEASE FAMILY C15 PYROGLUTAMYL-PEPTIDASE I-RELATED"/>
    <property type="match status" value="1"/>
</dbReference>
<gene>
    <name evidence="9" type="ordered locus">Fnod_0998</name>
</gene>
<evidence type="ECO:0000256" key="4">
    <source>
        <dbReference type="ARBA" id="ARBA00022670"/>
    </source>
</evidence>
<dbReference type="Pfam" id="PF01470">
    <property type="entry name" value="Peptidase_C15"/>
    <property type="match status" value="1"/>
</dbReference>
<dbReference type="InterPro" id="IPR000816">
    <property type="entry name" value="Peptidase_C15"/>
</dbReference>
<dbReference type="HOGENOM" id="CLU_043960_4_0_0"/>
<dbReference type="SUPFAM" id="SSF53182">
    <property type="entry name" value="Pyrrolidone carboxyl peptidase (pyroglutamate aminopeptidase)"/>
    <property type="match status" value="1"/>
</dbReference>
<dbReference type="PANTHER" id="PTHR23402:SF1">
    <property type="entry name" value="PYROGLUTAMYL-PEPTIDASE I"/>
    <property type="match status" value="1"/>
</dbReference>
<dbReference type="OrthoDB" id="9779738at2"/>
<proteinExistence type="inferred from homology"/>
<keyword evidence="6" id="KW-0788">Thiol protease</keyword>